<protein>
    <submittedName>
        <fullName evidence="1">Uncharacterized protein</fullName>
    </submittedName>
</protein>
<accession>A0AAN8U3F2</accession>
<proteinExistence type="predicted"/>
<evidence type="ECO:0000313" key="1">
    <source>
        <dbReference type="EMBL" id="KAK6797839.1"/>
    </source>
</evidence>
<evidence type="ECO:0000313" key="2">
    <source>
        <dbReference type="Proteomes" id="UP001371456"/>
    </source>
</evidence>
<reference evidence="1 2" key="1">
    <citation type="submission" date="2024-02" db="EMBL/GenBank/DDBJ databases">
        <title>de novo genome assembly of Solanum bulbocastanum strain 11H21.</title>
        <authorList>
            <person name="Hosaka A.J."/>
        </authorList>
    </citation>
    <scope>NUCLEOTIDE SEQUENCE [LARGE SCALE GENOMIC DNA]</scope>
    <source>
        <tissue evidence="1">Young leaves</tissue>
    </source>
</reference>
<dbReference type="Proteomes" id="UP001371456">
    <property type="component" value="Unassembled WGS sequence"/>
</dbReference>
<keyword evidence="2" id="KW-1185">Reference proteome</keyword>
<sequence length="16" mass="1949">MEISGDKCVNYARWNY</sequence>
<organism evidence="1 2">
    <name type="scientific">Solanum bulbocastanum</name>
    <name type="common">Wild potato</name>
    <dbReference type="NCBI Taxonomy" id="147425"/>
    <lineage>
        <taxon>Eukaryota</taxon>
        <taxon>Viridiplantae</taxon>
        <taxon>Streptophyta</taxon>
        <taxon>Embryophyta</taxon>
        <taxon>Tracheophyta</taxon>
        <taxon>Spermatophyta</taxon>
        <taxon>Magnoliopsida</taxon>
        <taxon>eudicotyledons</taxon>
        <taxon>Gunneridae</taxon>
        <taxon>Pentapetalae</taxon>
        <taxon>asterids</taxon>
        <taxon>lamiids</taxon>
        <taxon>Solanales</taxon>
        <taxon>Solanaceae</taxon>
        <taxon>Solanoideae</taxon>
        <taxon>Solaneae</taxon>
        <taxon>Solanum</taxon>
    </lineage>
</organism>
<dbReference type="EMBL" id="JBANQN010000002">
    <property type="protein sequence ID" value="KAK6797839.1"/>
    <property type="molecule type" value="Genomic_DNA"/>
</dbReference>
<comment type="caution">
    <text evidence="1">The sequence shown here is derived from an EMBL/GenBank/DDBJ whole genome shotgun (WGS) entry which is preliminary data.</text>
</comment>
<dbReference type="AlphaFoldDB" id="A0AAN8U3F2"/>
<gene>
    <name evidence="1" type="ORF">RDI58_005541</name>
</gene>
<name>A0AAN8U3F2_SOLBU</name>